<gene>
    <name evidence="2" type="ORF">GCM10011575_12680</name>
</gene>
<dbReference type="EMBL" id="BMMZ01000002">
    <property type="protein sequence ID" value="GGL55755.1"/>
    <property type="molecule type" value="Genomic_DNA"/>
</dbReference>
<proteinExistence type="predicted"/>
<sequence>MSGRFSRRRLLAGAATAAGVAAAASACGSGGGNTTLTIMGNHPSEITDSDVAGFSKKYPNVKIKFVTNSVQLLTAMFAAGDPPDIIRDQGVQNTPYLVKRDLAEDLAPYFARSTVLTDDKIAAVDDVWRYDGSVQGKGPRYGLAKDYSQDAMLWCNLRVFEKAGVEPPDPTKPMSYEEMLDVAKRITRRKGAQYSAYGLYPPFDVSLSAGVINMVTSAGGSVFNDDYTKVDFSAPEAKSALQWYLDYADAQVGPTVARPLAAGAAAAFFADQLGMVGYGYWFGGEVASNPQVQDHVRFVTAPQFGSTRTSPCFAAVGHWIPKTSQHKQEAWNFFEWYFGEQPAIDRAKSGWGLPGITAMNADLPEVKPYQKQALDVQNAEFSHMSVLKYSPYVAFTALDASLSQAFVKGLESGLSAGRLADLVNDTLNPLLEQGKELVA</sequence>
<dbReference type="InterPro" id="IPR006311">
    <property type="entry name" value="TAT_signal"/>
</dbReference>
<feature type="signal peptide" evidence="1">
    <location>
        <begin position="1"/>
        <end position="26"/>
    </location>
</feature>
<protein>
    <submittedName>
        <fullName evidence="2">Sugar ABC transporter substrate-binding protein</fullName>
    </submittedName>
</protein>
<dbReference type="Gene3D" id="3.40.190.10">
    <property type="entry name" value="Periplasmic binding protein-like II"/>
    <property type="match status" value="1"/>
</dbReference>
<dbReference type="InterPro" id="IPR050490">
    <property type="entry name" value="Bact_solute-bd_prot1"/>
</dbReference>
<evidence type="ECO:0000313" key="2">
    <source>
        <dbReference type="EMBL" id="GGL55755.1"/>
    </source>
</evidence>
<dbReference type="PANTHER" id="PTHR43649">
    <property type="entry name" value="ARABINOSE-BINDING PROTEIN-RELATED"/>
    <property type="match status" value="1"/>
</dbReference>
<keyword evidence="3" id="KW-1185">Reference proteome</keyword>
<dbReference type="AlphaFoldDB" id="A0A917S3Q1"/>
<dbReference type="SUPFAM" id="SSF53850">
    <property type="entry name" value="Periplasmic binding protein-like II"/>
    <property type="match status" value="1"/>
</dbReference>
<reference evidence="2" key="1">
    <citation type="journal article" date="2014" name="Int. J. Syst. Evol. Microbiol.">
        <title>Complete genome sequence of Corynebacterium casei LMG S-19264T (=DSM 44701T), isolated from a smear-ripened cheese.</title>
        <authorList>
            <consortium name="US DOE Joint Genome Institute (JGI-PGF)"/>
            <person name="Walter F."/>
            <person name="Albersmeier A."/>
            <person name="Kalinowski J."/>
            <person name="Ruckert C."/>
        </authorList>
    </citation>
    <scope>NUCLEOTIDE SEQUENCE</scope>
    <source>
        <strain evidence="2">CGMCC 4.7306</strain>
    </source>
</reference>
<evidence type="ECO:0000313" key="3">
    <source>
        <dbReference type="Proteomes" id="UP000613840"/>
    </source>
</evidence>
<dbReference type="PANTHER" id="PTHR43649:SF12">
    <property type="entry name" value="DIACETYLCHITOBIOSE BINDING PROTEIN DASA"/>
    <property type="match status" value="1"/>
</dbReference>
<dbReference type="InterPro" id="IPR006059">
    <property type="entry name" value="SBP"/>
</dbReference>
<dbReference type="RefSeq" id="WP_188894296.1">
    <property type="nucleotide sequence ID" value="NZ_BMMZ01000002.1"/>
</dbReference>
<accession>A0A917S3Q1</accession>
<reference evidence="2" key="2">
    <citation type="submission" date="2020-09" db="EMBL/GenBank/DDBJ databases">
        <authorList>
            <person name="Sun Q."/>
            <person name="Zhou Y."/>
        </authorList>
    </citation>
    <scope>NUCLEOTIDE SEQUENCE</scope>
    <source>
        <strain evidence="2">CGMCC 4.7306</strain>
    </source>
</reference>
<name>A0A917S3Q1_9ACTN</name>
<dbReference type="Pfam" id="PF01547">
    <property type="entry name" value="SBP_bac_1"/>
    <property type="match status" value="1"/>
</dbReference>
<comment type="caution">
    <text evidence="2">The sequence shown here is derived from an EMBL/GenBank/DDBJ whole genome shotgun (WGS) entry which is preliminary data.</text>
</comment>
<keyword evidence="1" id="KW-0732">Signal</keyword>
<dbReference type="PROSITE" id="PS51318">
    <property type="entry name" value="TAT"/>
    <property type="match status" value="1"/>
</dbReference>
<feature type="chain" id="PRO_5038962434" evidence="1">
    <location>
        <begin position="27"/>
        <end position="439"/>
    </location>
</feature>
<organism evidence="2 3">
    <name type="scientific">Microlunatus endophyticus</name>
    <dbReference type="NCBI Taxonomy" id="1716077"/>
    <lineage>
        <taxon>Bacteria</taxon>
        <taxon>Bacillati</taxon>
        <taxon>Actinomycetota</taxon>
        <taxon>Actinomycetes</taxon>
        <taxon>Propionibacteriales</taxon>
        <taxon>Propionibacteriaceae</taxon>
        <taxon>Microlunatus</taxon>
    </lineage>
</organism>
<evidence type="ECO:0000256" key="1">
    <source>
        <dbReference type="SAM" id="SignalP"/>
    </source>
</evidence>
<dbReference type="PROSITE" id="PS51257">
    <property type="entry name" value="PROKAR_LIPOPROTEIN"/>
    <property type="match status" value="1"/>
</dbReference>
<dbReference type="Proteomes" id="UP000613840">
    <property type="component" value="Unassembled WGS sequence"/>
</dbReference>